<evidence type="ECO:0000313" key="4">
    <source>
        <dbReference type="Proteomes" id="UP001302126"/>
    </source>
</evidence>
<feature type="compositionally biased region" description="Acidic residues" evidence="1">
    <location>
        <begin position="83"/>
        <end position="126"/>
    </location>
</feature>
<protein>
    <submittedName>
        <fullName evidence="3">Uncharacterized protein</fullName>
    </submittedName>
</protein>
<gene>
    <name evidence="3" type="ORF">QBC35DRAFT_493459</name>
</gene>
<keyword evidence="2" id="KW-0812">Transmembrane</keyword>
<evidence type="ECO:0000313" key="3">
    <source>
        <dbReference type="EMBL" id="KAK4189360.1"/>
    </source>
</evidence>
<reference evidence="3" key="1">
    <citation type="journal article" date="2023" name="Mol. Phylogenet. Evol.">
        <title>Genome-scale phylogeny and comparative genomics of the fungal order Sordariales.</title>
        <authorList>
            <person name="Hensen N."/>
            <person name="Bonometti L."/>
            <person name="Westerberg I."/>
            <person name="Brannstrom I.O."/>
            <person name="Guillou S."/>
            <person name="Cros-Aarteil S."/>
            <person name="Calhoun S."/>
            <person name="Haridas S."/>
            <person name="Kuo A."/>
            <person name="Mondo S."/>
            <person name="Pangilinan J."/>
            <person name="Riley R."/>
            <person name="LaButti K."/>
            <person name="Andreopoulos B."/>
            <person name="Lipzen A."/>
            <person name="Chen C."/>
            <person name="Yan M."/>
            <person name="Daum C."/>
            <person name="Ng V."/>
            <person name="Clum A."/>
            <person name="Steindorff A."/>
            <person name="Ohm R.A."/>
            <person name="Martin F."/>
            <person name="Silar P."/>
            <person name="Natvig D.O."/>
            <person name="Lalanne C."/>
            <person name="Gautier V."/>
            <person name="Ament-Velasquez S.L."/>
            <person name="Kruys A."/>
            <person name="Hutchinson M.I."/>
            <person name="Powell A.J."/>
            <person name="Barry K."/>
            <person name="Miller A.N."/>
            <person name="Grigoriev I.V."/>
            <person name="Debuchy R."/>
            <person name="Gladieux P."/>
            <person name="Hiltunen Thoren M."/>
            <person name="Johannesson H."/>
        </authorList>
    </citation>
    <scope>NUCLEOTIDE SEQUENCE</scope>
    <source>
        <strain evidence="3">PSN309</strain>
    </source>
</reference>
<dbReference type="PANTHER" id="PTHR36452">
    <property type="entry name" value="CHROMOSOME 12, WHOLE GENOME SHOTGUN SEQUENCE"/>
    <property type="match status" value="1"/>
</dbReference>
<feature type="compositionally biased region" description="Low complexity" evidence="1">
    <location>
        <begin position="32"/>
        <end position="42"/>
    </location>
</feature>
<keyword evidence="2" id="KW-1133">Transmembrane helix</keyword>
<evidence type="ECO:0000256" key="2">
    <source>
        <dbReference type="SAM" id="Phobius"/>
    </source>
</evidence>
<dbReference type="InterPro" id="IPR012808">
    <property type="entry name" value="CHP02453"/>
</dbReference>
<dbReference type="EMBL" id="MU864376">
    <property type="protein sequence ID" value="KAK4189360.1"/>
    <property type="molecule type" value="Genomic_DNA"/>
</dbReference>
<accession>A0AAN6WW97</accession>
<comment type="caution">
    <text evidence="3">The sequence shown here is derived from an EMBL/GenBank/DDBJ whole genome shotgun (WGS) entry which is preliminary data.</text>
</comment>
<keyword evidence="4" id="KW-1185">Reference proteome</keyword>
<name>A0AAN6WW97_9PEZI</name>
<feature type="compositionally biased region" description="Low complexity" evidence="1">
    <location>
        <begin position="9"/>
        <end position="25"/>
    </location>
</feature>
<evidence type="ECO:0000256" key="1">
    <source>
        <dbReference type="SAM" id="MobiDB-lite"/>
    </source>
</evidence>
<reference evidence="3" key="2">
    <citation type="submission" date="2023-05" db="EMBL/GenBank/DDBJ databases">
        <authorList>
            <consortium name="Lawrence Berkeley National Laboratory"/>
            <person name="Steindorff A."/>
            <person name="Hensen N."/>
            <person name="Bonometti L."/>
            <person name="Westerberg I."/>
            <person name="Brannstrom I.O."/>
            <person name="Guillou S."/>
            <person name="Cros-Aarteil S."/>
            <person name="Calhoun S."/>
            <person name="Haridas S."/>
            <person name="Kuo A."/>
            <person name="Mondo S."/>
            <person name="Pangilinan J."/>
            <person name="Riley R."/>
            <person name="Labutti K."/>
            <person name="Andreopoulos B."/>
            <person name="Lipzen A."/>
            <person name="Chen C."/>
            <person name="Yanf M."/>
            <person name="Daum C."/>
            <person name="Ng V."/>
            <person name="Clum A."/>
            <person name="Ohm R."/>
            <person name="Martin F."/>
            <person name="Silar P."/>
            <person name="Natvig D."/>
            <person name="Lalanne C."/>
            <person name="Gautier V."/>
            <person name="Ament-Velasquez S.L."/>
            <person name="Kruys A."/>
            <person name="Hutchinson M.I."/>
            <person name="Powell A.J."/>
            <person name="Barry K."/>
            <person name="Miller A.N."/>
            <person name="Grigoriev I.V."/>
            <person name="Debuchy R."/>
            <person name="Gladieux P."/>
            <person name="Thoren M.H."/>
            <person name="Johannesson H."/>
        </authorList>
    </citation>
    <scope>NUCLEOTIDE SEQUENCE</scope>
    <source>
        <strain evidence="3">PSN309</strain>
    </source>
</reference>
<dbReference type="Pfam" id="PF09365">
    <property type="entry name" value="DUF2461"/>
    <property type="match status" value="1"/>
</dbReference>
<dbReference type="PANTHER" id="PTHR36452:SF1">
    <property type="entry name" value="DUF2461 DOMAIN-CONTAINING PROTEIN"/>
    <property type="match status" value="1"/>
</dbReference>
<dbReference type="AlphaFoldDB" id="A0AAN6WW97"/>
<feature type="transmembrane region" description="Helical" evidence="2">
    <location>
        <begin position="388"/>
        <end position="406"/>
    </location>
</feature>
<proteinExistence type="predicted"/>
<dbReference type="Proteomes" id="UP001302126">
    <property type="component" value="Unassembled WGS sequence"/>
</dbReference>
<sequence length="409" mass="46179">MVGRKRKSAPAAEEAVAETPLASSTSRRRSTRAAATSSAKTSKYFEAPESESESDFKGNSKAATPSKKRGRGRPPKKQKVEVSDSEEFKDEPADEDDEANGDDNYAEPQDDAEEDEEEEEDDDDEDAPPKVTFIPLPKLRDTNGIAYEDNRLHPNTMAFLKDLKANNKRTWLKMNDKEYRRALKDWETYVNTITDKITEADPTIPELPFKDVNFRIYRDIRFSKNPTPYKPHFSAAFSRTGRKGPYACYYIHVEPGRCFVGGGLWHPEGPAVHKVRASIDERPQRWRRVLADPAFQSTFLPSASKTTPKKKGKKTEAAGGVDAEAAIKAFAEHNKENALKTRPKGFHPEHRDMELLKLKNYTVWKTVPDDTFTKKDGMGDVMRVVESMVGFVSAAFFPLLLCRLPVKRS</sequence>
<organism evidence="3 4">
    <name type="scientific">Podospora australis</name>
    <dbReference type="NCBI Taxonomy" id="1536484"/>
    <lineage>
        <taxon>Eukaryota</taxon>
        <taxon>Fungi</taxon>
        <taxon>Dikarya</taxon>
        <taxon>Ascomycota</taxon>
        <taxon>Pezizomycotina</taxon>
        <taxon>Sordariomycetes</taxon>
        <taxon>Sordariomycetidae</taxon>
        <taxon>Sordariales</taxon>
        <taxon>Podosporaceae</taxon>
        <taxon>Podospora</taxon>
    </lineage>
</organism>
<feature type="compositionally biased region" description="Basic residues" evidence="1">
    <location>
        <begin position="66"/>
        <end position="77"/>
    </location>
</feature>
<feature type="region of interest" description="Disordered" evidence="1">
    <location>
        <begin position="1"/>
        <end position="136"/>
    </location>
</feature>
<dbReference type="NCBIfam" id="TIGR02453">
    <property type="entry name" value="TIGR02453 family protein"/>
    <property type="match status" value="1"/>
</dbReference>
<keyword evidence="2" id="KW-0472">Membrane</keyword>